<dbReference type="InterPro" id="IPR057207">
    <property type="entry name" value="FBXL15_LRR"/>
</dbReference>
<accession>A0A6L2L1S4</accession>
<sequence>MERLGEDEIFSIFERIPNQKDKKSFSKACKKFFKVACFEMRSLNSKSPLLYDLLTSSPKMSWFECHAPLLNNHMKQIAESCPNIHHLDLSLSQYHLGVRKLEFDDVGLCAIANACIHLDRVNLSGRLCFTEIGIGSLVRSCKNLTVLILRKCMNVTDKSLKMIGEATRLKYLSLRDCYLITDLGLEYLANEDLRYCLKTLYLNNCHRITDNGVIHLKKLVSLRDLHLSNCAYITDYGVVAICELPNLEVLHLDFLITITDISLREIGSKCLKMLVLSLEGCEKITNVGLQAFSGHQTLFRLSLALCYKLSLEDVKPIVMSCPNLRCLRLSRKPMSEACFELLSTNTHRCRIYWE</sequence>
<feature type="domain" description="F-box/LRR-repeat protein 15-like leucin rich repeat" evidence="1">
    <location>
        <begin position="140"/>
        <end position="216"/>
    </location>
</feature>
<dbReference type="GO" id="GO:0019005">
    <property type="term" value="C:SCF ubiquitin ligase complex"/>
    <property type="evidence" value="ECO:0007669"/>
    <property type="project" value="TreeGrafter"/>
</dbReference>
<comment type="caution">
    <text evidence="2">The sequence shown here is derived from an EMBL/GenBank/DDBJ whole genome shotgun (WGS) entry which is preliminary data.</text>
</comment>
<reference evidence="2" key="1">
    <citation type="journal article" date="2019" name="Sci. Rep.">
        <title>Draft genome of Tanacetum cinerariifolium, the natural source of mosquito coil.</title>
        <authorList>
            <person name="Yamashiro T."/>
            <person name="Shiraishi A."/>
            <person name="Satake H."/>
            <person name="Nakayama K."/>
        </authorList>
    </citation>
    <scope>NUCLEOTIDE SEQUENCE</scope>
</reference>
<dbReference type="EMBL" id="BKCJ010003297">
    <property type="protein sequence ID" value="GEU54215.1"/>
    <property type="molecule type" value="Genomic_DNA"/>
</dbReference>
<dbReference type="AlphaFoldDB" id="A0A6L2L1S4"/>
<dbReference type="SMART" id="SM00367">
    <property type="entry name" value="LRR_CC"/>
    <property type="match status" value="7"/>
</dbReference>
<dbReference type="InterPro" id="IPR006553">
    <property type="entry name" value="Leu-rich_rpt_Cys-con_subtyp"/>
</dbReference>
<organism evidence="2">
    <name type="scientific">Tanacetum cinerariifolium</name>
    <name type="common">Dalmatian daisy</name>
    <name type="synonym">Chrysanthemum cinerariifolium</name>
    <dbReference type="NCBI Taxonomy" id="118510"/>
    <lineage>
        <taxon>Eukaryota</taxon>
        <taxon>Viridiplantae</taxon>
        <taxon>Streptophyta</taxon>
        <taxon>Embryophyta</taxon>
        <taxon>Tracheophyta</taxon>
        <taxon>Spermatophyta</taxon>
        <taxon>Magnoliopsida</taxon>
        <taxon>eudicotyledons</taxon>
        <taxon>Gunneridae</taxon>
        <taxon>Pentapetalae</taxon>
        <taxon>asterids</taxon>
        <taxon>campanulids</taxon>
        <taxon>Asterales</taxon>
        <taxon>Asteraceae</taxon>
        <taxon>Asteroideae</taxon>
        <taxon>Anthemideae</taxon>
        <taxon>Anthemidinae</taxon>
        <taxon>Tanacetum</taxon>
    </lineage>
</organism>
<protein>
    <recommendedName>
        <fullName evidence="1">F-box/LRR-repeat protein 15-like leucin rich repeat domain-containing protein</fullName>
    </recommendedName>
</protein>
<evidence type="ECO:0000313" key="2">
    <source>
        <dbReference type="EMBL" id="GEU54215.1"/>
    </source>
</evidence>
<dbReference type="GO" id="GO:0031146">
    <property type="term" value="P:SCF-dependent proteasomal ubiquitin-dependent protein catabolic process"/>
    <property type="evidence" value="ECO:0007669"/>
    <property type="project" value="TreeGrafter"/>
</dbReference>
<dbReference type="PANTHER" id="PTHR13318:SF95">
    <property type="entry name" value="F-BOX PROTEIN YLR352W"/>
    <property type="match status" value="1"/>
</dbReference>
<dbReference type="InterPro" id="IPR032675">
    <property type="entry name" value="LRR_dom_sf"/>
</dbReference>
<dbReference type="Pfam" id="PF25372">
    <property type="entry name" value="DUF7885"/>
    <property type="match status" value="2"/>
</dbReference>
<evidence type="ECO:0000259" key="1">
    <source>
        <dbReference type="Pfam" id="PF25372"/>
    </source>
</evidence>
<proteinExistence type="predicted"/>
<dbReference type="PANTHER" id="PTHR13318">
    <property type="entry name" value="PARTNER OF PAIRED, ISOFORM B-RELATED"/>
    <property type="match status" value="1"/>
</dbReference>
<feature type="domain" description="F-box/LRR-repeat protein 15-like leucin rich repeat" evidence="1">
    <location>
        <begin position="220"/>
        <end position="347"/>
    </location>
</feature>
<dbReference type="SUPFAM" id="SSF52047">
    <property type="entry name" value="RNI-like"/>
    <property type="match status" value="1"/>
</dbReference>
<gene>
    <name evidence="2" type="ORF">Tci_026193</name>
</gene>
<name>A0A6L2L1S4_TANCI</name>
<dbReference type="Gene3D" id="3.80.10.10">
    <property type="entry name" value="Ribonuclease Inhibitor"/>
    <property type="match status" value="3"/>
</dbReference>